<dbReference type="SUPFAM" id="SSF158553">
    <property type="entry name" value="TAFH domain-like"/>
    <property type="match status" value="1"/>
</dbReference>
<dbReference type="InterPro" id="IPR013289">
    <property type="entry name" value="CBFA2T1/2/3"/>
</dbReference>
<dbReference type="Pfam" id="PF07531">
    <property type="entry name" value="TAFH"/>
    <property type="match status" value="1"/>
</dbReference>
<comment type="caution">
    <text evidence="16">The sequence shown here is derived from an EMBL/GenBank/DDBJ whole genome shotgun (WGS) entry which is preliminary data.</text>
</comment>
<dbReference type="Gene3D" id="3.30.70.330">
    <property type="match status" value="1"/>
</dbReference>
<evidence type="ECO:0000256" key="1">
    <source>
        <dbReference type="ARBA" id="ARBA00004123"/>
    </source>
</evidence>
<keyword evidence="6" id="KW-0805">Transcription regulation</keyword>
<dbReference type="SUPFAM" id="SSF54928">
    <property type="entry name" value="RNA-binding domain, RBD"/>
    <property type="match status" value="1"/>
</dbReference>
<evidence type="ECO:0000313" key="16">
    <source>
        <dbReference type="EMBL" id="KAJ7413796.1"/>
    </source>
</evidence>
<evidence type="ECO:0000256" key="3">
    <source>
        <dbReference type="ARBA" id="ARBA00022723"/>
    </source>
</evidence>
<dbReference type="Gene3D" id="1.20.120.1110">
    <property type="entry name" value="TAFH/NHR1 domain"/>
    <property type="match status" value="1"/>
</dbReference>
<keyword evidence="4 9" id="KW-0863">Zinc-finger</keyword>
<dbReference type="Gene3D" id="6.10.140.2220">
    <property type="match status" value="1"/>
</dbReference>
<dbReference type="PROSITE" id="PS50865">
    <property type="entry name" value="ZF_MYND_2"/>
    <property type="match status" value="1"/>
</dbReference>
<feature type="domain" description="MYND-type" evidence="14">
    <location>
        <begin position="328"/>
        <end position="364"/>
    </location>
</feature>
<dbReference type="InterPro" id="IPR003894">
    <property type="entry name" value="TAFH_NHR1"/>
</dbReference>
<keyword evidence="7" id="KW-0804">Transcription</keyword>
<evidence type="ECO:0000256" key="10">
    <source>
        <dbReference type="PROSITE-ProRule" id="PRU00176"/>
    </source>
</evidence>
<evidence type="ECO:0000256" key="7">
    <source>
        <dbReference type="ARBA" id="ARBA00023163"/>
    </source>
</evidence>
<proteinExistence type="predicted"/>
<dbReference type="PANTHER" id="PTHR10379">
    <property type="entry name" value="MTG8 ETO EIGHT TWENTY ONE PROTEIN"/>
    <property type="match status" value="1"/>
</dbReference>
<keyword evidence="17" id="KW-1185">Reference proteome</keyword>
<keyword evidence="8" id="KW-0539">Nucleus</keyword>
<reference evidence="16" key="1">
    <citation type="submission" date="2019-10" db="EMBL/GenBank/DDBJ databases">
        <authorList>
            <person name="Soares A.E.R."/>
            <person name="Aleixo A."/>
            <person name="Schneider P."/>
            <person name="Miyaki C.Y."/>
            <person name="Schneider M.P."/>
            <person name="Mello C."/>
            <person name="Vasconcelos A.T.R."/>
        </authorList>
    </citation>
    <scope>NUCLEOTIDE SEQUENCE</scope>
    <source>
        <tissue evidence="16">Muscle</tissue>
    </source>
</reference>
<organism evidence="16 17">
    <name type="scientific">Willisornis vidua</name>
    <name type="common">Xingu scale-backed antbird</name>
    <dbReference type="NCBI Taxonomy" id="1566151"/>
    <lineage>
        <taxon>Eukaryota</taxon>
        <taxon>Metazoa</taxon>
        <taxon>Chordata</taxon>
        <taxon>Craniata</taxon>
        <taxon>Vertebrata</taxon>
        <taxon>Euteleostomi</taxon>
        <taxon>Archelosauria</taxon>
        <taxon>Archosauria</taxon>
        <taxon>Dinosauria</taxon>
        <taxon>Saurischia</taxon>
        <taxon>Theropoda</taxon>
        <taxon>Coelurosauria</taxon>
        <taxon>Aves</taxon>
        <taxon>Neognathae</taxon>
        <taxon>Neoaves</taxon>
        <taxon>Telluraves</taxon>
        <taxon>Australaves</taxon>
        <taxon>Passeriformes</taxon>
        <taxon>Thamnophilidae</taxon>
        <taxon>Willisornis</taxon>
    </lineage>
</organism>
<dbReference type="EMBL" id="WHWB01034119">
    <property type="protein sequence ID" value="KAJ7413796.1"/>
    <property type="molecule type" value="Genomic_DNA"/>
</dbReference>
<evidence type="ECO:0000259" key="15">
    <source>
        <dbReference type="PROSITE" id="PS51119"/>
    </source>
</evidence>
<dbReference type="PROSITE" id="PS50102">
    <property type="entry name" value="RRM"/>
    <property type="match status" value="1"/>
</dbReference>
<feature type="compositionally biased region" description="Polar residues" evidence="12">
    <location>
        <begin position="27"/>
        <end position="78"/>
    </location>
</feature>
<feature type="region of interest" description="Disordered" evidence="12">
    <location>
        <begin position="199"/>
        <end position="260"/>
    </location>
</feature>
<feature type="region of interest" description="Disordered" evidence="12">
    <location>
        <begin position="375"/>
        <end position="399"/>
    </location>
</feature>
<feature type="compositionally biased region" description="Polar residues" evidence="12">
    <location>
        <begin position="236"/>
        <end position="247"/>
    </location>
</feature>
<evidence type="ECO:0000259" key="14">
    <source>
        <dbReference type="PROSITE" id="PS50865"/>
    </source>
</evidence>
<dbReference type="InterPro" id="IPR037249">
    <property type="entry name" value="TAFH/NHR1_dom_sf"/>
</dbReference>
<keyword evidence="5" id="KW-0862">Zinc</keyword>
<keyword evidence="10" id="KW-0694">RNA-binding</keyword>
<keyword evidence="11" id="KW-0175">Coiled coil</keyword>
<evidence type="ECO:0000313" key="17">
    <source>
        <dbReference type="Proteomes" id="UP001145742"/>
    </source>
</evidence>
<dbReference type="PRINTS" id="PR01875">
    <property type="entry name" value="ETOFAMILY"/>
</dbReference>
<dbReference type="InterPro" id="IPR002893">
    <property type="entry name" value="Znf_MYND"/>
</dbReference>
<dbReference type="CDD" id="cd12551">
    <property type="entry name" value="RRM_II_PABPN1L"/>
    <property type="match status" value="1"/>
</dbReference>
<keyword evidence="3" id="KW-0479">Metal-binding</keyword>
<feature type="coiled-coil region" evidence="11">
    <location>
        <begin position="463"/>
        <end position="490"/>
    </location>
</feature>
<dbReference type="Pfam" id="PF01753">
    <property type="entry name" value="zf-MYND"/>
    <property type="match status" value="1"/>
</dbReference>
<dbReference type="SMART" id="SM00360">
    <property type="entry name" value="RRM"/>
    <property type="match status" value="1"/>
</dbReference>
<keyword evidence="2" id="KW-0678">Repressor</keyword>
<dbReference type="SUPFAM" id="SSF144232">
    <property type="entry name" value="HIT/MYND zinc finger-like"/>
    <property type="match status" value="1"/>
</dbReference>
<evidence type="ECO:0000256" key="9">
    <source>
        <dbReference type="PROSITE-ProRule" id="PRU00134"/>
    </source>
</evidence>
<comment type="subcellular location">
    <subcellularLocation>
        <location evidence="1">Nucleus</location>
    </subcellularLocation>
</comment>
<evidence type="ECO:0000256" key="11">
    <source>
        <dbReference type="SAM" id="Coils"/>
    </source>
</evidence>
<gene>
    <name evidence="16" type="ORF">WISP_88482</name>
</gene>
<dbReference type="SMART" id="SM00549">
    <property type="entry name" value="TAFH"/>
    <property type="match status" value="1"/>
</dbReference>
<feature type="domain" description="TAFH" evidence="15">
    <location>
        <begin position="85"/>
        <end position="180"/>
    </location>
</feature>
<dbReference type="Proteomes" id="UP001145742">
    <property type="component" value="Unassembled WGS sequence"/>
</dbReference>
<sequence length="631" mass="69592">MPDSPADVKTQSRSTPPAMPPPPPAVTQGSTRHPSFTPSTMMNGSSHSPTAINGAPSTPNGFSNGPATSSSASLSTHQLPPACGARQLSKLKRFLTTLQQFGNDISPEIGERVRTLVLGLVNSTLTIEEFHAKLQEATNFPLRPFVIPFLKANLPLLQRELLHCARMAKQTPAQYLAQHEQLLLDANASSPIDSSELLLEVGESGKRRTPDRTKENGLDRDPLHPEHLSKRPCTMSPAQRYSPSNGLSHPPNGLGHPPAAPPLPQHYRLEDMAMAHHYRDAYRHPDPRELRERQRPAAMHGTRQEEVIDHRLTDREWAEEWKHLNNSCWNCGRKASETCSGCNTARYCGSFCQHKDWEKHHHVCGQTLQGLPGPTAPSAGVGLPPGPGQPDGVPTMASSPSEAGPFFLGTSDIWWQDPLSLEAEVSWDVPEMAALCKAAEDDSELSQLEGNSREELAVQDPELEAIKAKLREIEKEDEKLRELQLEAENHLFMSSEAGLFPKTAKEKVEADQRSIYVGNVDYGGTAEELESHFNSCGQINRVTILCDKFSGHPKGYAYIEFEEKSSVKAAVELDESTFRGRVIKVLPKRTNMPGISTTDRGGYRGHHQGQWGGHYGGQHPRMRGRTCRILG</sequence>
<dbReference type="InterPro" id="IPR035979">
    <property type="entry name" value="RBD_domain_sf"/>
</dbReference>
<evidence type="ECO:0000256" key="4">
    <source>
        <dbReference type="ARBA" id="ARBA00022771"/>
    </source>
</evidence>
<feature type="compositionally biased region" description="Basic and acidic residues" evidence="12">
    <location>
        <begin position="203"/>
        <end position="229"/>
    </location>
</feature>
<dbReference type="Gene3D" id="6.10.250.230">
    <property type="match status" value="1"/>
</dbReference>
<evidence type="ECO:0000259" key="13">
    <source>
        <dbReference type="PROSITE" id="PS50102"/>
    </source>
</evidence>
<evidence type="ECO:0008006" key="18">
    <source>
        <dbReference type="Google" id="ProtNLM"/>
    </source>
</evidence>
<dbReference type="PROSITE" id="PS51119">
    <property type="entry name" value="TAFH"/>
    <property type="match status" value="1"/>
</dbReference>
<name>A0ABQ9D7J6_9PASS</name>
<feature type="region of interest" description="Disordered" evidence="12">
    <location>
        <begin position="1"/>
        <end position="78"/>
    </location>
</feature>
<dbReference type="Pfam" id="PF00076">
    <property type="entry name" value="RRM_1"/>
    <property type="match status" value="1"/>
</dbReference>
<dbReference type="InterPro" id="IPR000504">
    <property type="entry name" value="RRM_dom"/>
</dbReference>
<protein>
    <recommendedName>
        <fullName evidence="18">Protein CBFA2T3</fullName>
    </recommendedName>
</protein>
<accession>A0ABQ9D7J6</accession>
<evidence type="ECO:0000256" key="6">
    <source>
        <dbReference type="ARBA" id="ARBA00023015"/>
    </source>
</evidence>
<dbReference type="InterPro" id="IPR012677">
    <property type="entry name" value="Nucleotide-bd_a/b_plait_sf"/>
</dbReference>
<evidence type="ECO:0000256" key="2">
    <source>
        <dbReference type="ARBA" id="ARBA00022491"/>
    </source>
</evidence>
<evidence type="ECO:0000256" key="12">
    <source>
        <dbReference type="SAM" id="MobiDB-lite"/>
    </source>
</evidence>
<dbReference type="PANTHER" id="PTHR10379:SF6">
    <property type="entry name" value="PROTEIN CBFA2T3"/>
    <property type="match status" value="1"/>
</dbReference>
<evidence type="ECO:0000256" key="8">
    <source>
        <dbReference type="ARBA" id="ARBA00023242"/>
    </source>
</evidence>
<evidence type="ECO:0000256" key="5">
    <source>
        <dbReference type="ARBA" id="ARBA00022833"/>
    </source>
</evidence>
<feature type="domain" description="RRM" evidence="13">
    <location>
        <begin position="513"/>
        <end position="590"/>
    </location>
</feature>